<comment type="function">
    <text evidence="5">Involved in urease metallocenter assembly. Binds nickel. Probably functions as a nickel donor during metallocenter assembly.</text>
</comment>
<evidence type="ECO:0000259" key="6">
    <source>
        <dbReference type="SMART" id="SM00988"/>
    </source>
</evidence>
<keyword evidence="3 5" id="KW-0533">Nickel</keyword>
<protein>
    <recommendedName>
        <fullName evidence="5">Urease accessory protein UreE</fullName>
    </recommendedName>
</protein>
<dbReference type="SMART" id="SM00988">
    <property type="entry name" value="UreE_N"/>
    <property type="match status" value="1"/>
</dbReference>
<dbReference type="Pfam" id="PF05194">
    <property type="entry name" value="UreE_C"/>
    <property type="match status" value="1"/>
</dbReference>
<evidence type="ECO:0000256" key="3">
    <source>
        <dbReference type="ARBA" id="ARBA00022596"/>
    </source>
</evidence>
<dbReference type="Gene3D" id="2.60.260.20">
    <property type="entry name" value="Urease metallochaperone UreE, N-terminal domain"/>
    <property type="match status" value="1"/>
</dbReference>
<evidence type="ECO:0000313" key="8">
    <source>
        <dbReference type="Proteomes" id="UP000442619"/>
    </source>
</evidence>
<evidence type="ECO:0000256" key="5">
    <source>
        <dbReference type="HAMAP-Rule" id="MF_00822"/>
    </source>
</evidence>
<dbReference type="Proteomes" id="UP000442619">
    <property type="component" value="Unassembled WGS sequence"/>
</dbReference>
<dbReference type="Gene3D" id="3.30.70.790">
    <property type="entry name" value="UreE, C-terminal domain"/>
    <property type="match status" value="1"/>
</dbReference>
<dbReference type="InterPro" id="IPR012406">
    <property type="entry name" value="UreE"/>
</dbReference>
<dbReference type="SUPFAM" id="SSF69737">
    <property type="entry name" value="Urease metallochaperone UreE, C-terminal domain"/>
    <property type="match status" value="1"/>
</dbReference>
<dbReference type="InterPro" id="IPR036118">
    <property type="entry name" value="UreE_N_sf"/>
</dbReference>
<keyword evidence="4 5" id="KW-0143">Chaperone</keyword>
<dbReference type="EMBL" id="VUNM01000013">
    <property type="protein sequence ID" value="MST89280.1"/>
    <property type="molecule type" value="Genomic_DNA"/>
</dbReference>
<dbReference type="InterPro" id="IPR007864">
    <property type="entry name" value="UreE_C_dom"/>
</dbReference>
<dbReference type="Pfam" id="PF02814">
    <property type="entry name" value="UreE_N"/>
    <property type="match status" value="1"/>
</dbReference>
<dbReference type="GO" id="GO:0051082">
    <property type="term" value="F:unfolded protein binding"/>
    <property type="evidence" value="ECO:0007669"/>
    <property type="project" value="UniProtKB-UniRule"/>
</dbReference>
<reference evidence="7 8" key="1">
    <citation type="submission" date="2019-08" db="EMBL/GenBank/DDBJ databases">
        <title>In-depth cultivation of the pig gut microbiome towards novel bacterial diversity and tailored functional studies.</title>
        <authorList>
            <person name="Wylensek D."/>
            <person name="Hitch T.C.A."/>
            <person name="Clavel T."/>
        </authorList>
    </citation>
    <scope>NUCLEOTIDE SEQUENCE [LARGE SCALE GENOMIC DNA]</scope>
    <source>
        <strain evidence="7 8">CA-Schmier-601-WT-3</strain>
    </source>
</reference>
<comment type="similarity">
    <text evidence="5">Belongs to the UreE family.</text>
</comment>
<dbReference type="HAMAP" id="MF_00822">
    <property type="entry name" value="UreE"/>
    <property type="match status" value="1"/>
</dbReference>
<keyword evidence="8" id="KW-1185">Reference proteome</keyword>
<keyword evidence="2 5" id="KW-0963">Cytoplasm</keyword>
<dbReference type="PIRSF" id="PIRSF036402">
    <property type="entry name" value="Ureas_acces_UreE"/>
    <property type="match status" value="1"/>
</dbReference>
<dbReference type="GO" id="GO:0006457">
    <property type="term" value="P:protein folding"/>
    <property type="evidence" value="ECO:0007669"/>
    <property type="project" value="InterPro"/>
</dbReference>
<dbReference type="InterPro" id="IPR004029">
    <property type="entry name" value="UreE_N"/>
</dbReference>
<comment type="caution">
    <text evidence="7">The sequence shown here is derived from an EMBL/GenBank/DDBJ whole genome shotgun (WGS) entry which is preliminary data.</text>
</comment>
<gene>
    <name evidence="5" type="primary">ureE</name>
    <name evidence="7" type="ORF">FYJ79_06790</name>
</gene>
<organism evidence="7 8">
    <name type="scientific">Sharpea porci</name>
    <dbReference type="NCBI Taxonomy" id="2652286"/>
    <lineage>
        <taxon>Bacteria</taxon>
        <taxon>Bacillati</taxon>
        <taxon>Bacillota</taxon>
        <taxon>Erysipelotrichia</taxon>
        <taxon>Erysipelotrichales</taxon>
        <taxon>Coprobacillaceae</taxon>
        <taxon>Sharpea</taxon>
    </lineage>
</organism>
<proteinExistence type="inferred from homology"/>
<evidence type="ECO:0000256" key="1">
    <source>
        <dbReference type="ARBA" id="ARBA00004496"/>
    </source>
</evidence>
<dbReference type="SUPFAM" id="SSF69287">
    <property type="entry name" value="Urease metallochaperone UreE, N-terminal domain"/>
    <property type="match status" value="1"/>
</dbReference>
<dbReference type="RefSeq" id="WP_154515871.1">
    <property type="nucleotide sequence ID" value="NZ_VUNM01000013.1"/>
</dbReference>
<dbReference type="GO" id="GO:0005737">
    <property type="term" value="C:cytoplasm"/>
    <property type="evidence" value="ECO:0007669"/>
    <property type="project" value="UniProtKB-SubCell"/>
</dbReference>
<sequence length="156" mass="17849">MILTKVYKNVKDIPDLDSYHIERVMVKSDDLLKSILRVTSDHHHDYGIRLEDEREGLENGSAFLLDEHDLLVLEVIPDEVIVITPKDIDDMGKKAHMLGNLHKPVTIAHGKITLLYDEVVKKTLEKEGADYVVEKMALDSPMQYLNLSAHSHHHHD</sequence>
<evidence type="ECO:0000256" key="4">
    <source>
        <dbReference type="ARBA" id="ARBA00023186"/>
    </source>
</evidence>
<dbReference type="GO" id="GO:0019627">
    <property type="term" value="P:urea metabolic process"/>
    <property type="evidence" value="ECO:0007669"/>
    <property type="project" value="InterPro"/>
</dbReference>
<name>A0A844FV90_9FIRM</name>
<evidence type="ECO:0000313" key="7">
    <source>
        <dbReference type="EMBL" id="MST89280.1"/>
    </source>
</evidence>
<dbReference type="GO" id="GO:0016151">
    <property type="term" value="F:nickel cation binding"/>
    <property type="evidence" value="ECO:0007669"/>
    <property type="project" value="UniProtKB-UniRule"/>
</dbReference>
<accession>A0A844FV90</accession>
<feature type="domain" description="UreE urease accessory N-terminal" evidence="6">
    <location>
        <begin position="6"/>
        <end position="71"/>
    </location>
</feature>
<comment type="subcellular location">
    <subcellularLocation>
        <location evidence="1 5">Cytoplasm</location>
    </subcellularLocation>
</comment>
<dbReference type="CDD" id="cd00571">
    <property type="entry name" value="UreE"/>
    <property type="match status" value="1"/>
</dbReference>
<dbReference type="GO" id="GO:0065003">
    <property type="term" value="P:protein-containing complex assembly"/>
    <property type="evidence" value="ECO:0007669"/>
    <property type="project" value="InterPro"/>
</dbReference>
<evidence type="ECO:0000256" key="2">
    <source>
        <dbReference type="ARBA" id="ARBA00022490"/>
    </source>
</evidence>
<dbReference type="AlphaFoldDB" id="A0A844FV90"/>